<organism evidence="15 16">
    <name type="scientific">Acetobacterium fimetarium</name>
    <dbReference type="NCBI Taxonomy" id="52691"/>
    <lineage>
        <taxon>Bacteria</taxon>
        <taxon>Bacillati</taxon>
        <taxon>Bacillota</taxon>
        <taxon>Clostridia</taxon>
        <taxon>Eubacteriales</taxon>
        <taxon>Eubacteriaceae</taxon>
        <taxon>Acetobacterium</taxon>
    </lineage>
</organism>
<evidence type="ECO:0000313" key="15">
    <source>
        <dbReference type="EMBL" id="MBC3805365.1"/>
    </source>
</evidence>
<comment type="subunit">
    <text evidence="13">Monomer.</text>
</comment>
<dbReference type="InterPro" id="IPR007370">
    <property type="entry name" value="Glu_cys_ligase"/>
</dbReference>
<dbReference type="InterPro" id="IPR040657">
    <property type="entry name" value="GshAB_ATP-grasp"/>
</dbReference>
<gene>
    <name evidence="13 15" type="primary">gshAB</name>
    <name evidence="13" type="synonym">gshF</name>
    <name evidence="15" type="ORF">GH808_13155</name>
</gene>
<comment type="catalytic activity">
    <reaction evidence="12 13">
        <text>L-cysteine + L-glutamate + ATP = gamma-L-glutamyl-L-cysteine + ADP + phosphate + H(+)</text>
        <dbReference type="Rhea" id="RHEA:13285"/>
        <dbReference type="ChEBI" id="CHEBI:15378"/>
        <dbReference type="ChEBI" id="CHEBI:29985"/>
        <dbReference type="ChEBI" id="CHEBI:30616"/>
        <dbReference type="ChEBI" id="CHEBI:35235"/>
        <dbReference type="ChEBI" id="CHEBI:43474"/>
        <dbReference type="ChEBI" id="CHEBI:58173"/>
        <dbReference type="ChEBI" id="CHEBI:456216"/>
        <dbReference type="EC" id="6.3.2.2"/>
    </reaction>
</comment>
<keyword evidence="6" id="KW-0479">Metal-binding</keyword>
<dbReference type="EC" id="6.3.2.2" evidence="13"/>
<proteinExistence type="inferred from homology"/>
<dbReference type="PROSITE" id="PS50975">
    <property type="entry name" value="ATP_GRASP"/>
    <property type="match status" value="1"/>
</dbReference>
<keyword evidence="5 13" id="KW-0317">Glutathione biosynthesis</keyword>
<dbReference type="HAMAP" id="MF_00782">
    <property type="entry name" value="Glut_biosynth"/>
    <property type="match status" value="1"/>
</dbReference>
<comment type="cofactor">
    <cofactor evidence="2">
        <name>Mg(2+)</name>
        <dbReference type="ChEBI" id="CHEBI:18420"/>
    </cofactor>
</comment>
<evidence type="ECO:0000256" key="7">
    <source>
        <dbReference type="ARBA" id="ARBA00022741"/>
    </source>
</evidence>
<protein>
    <recommendedName>
        <fullName evidence="13">Glutathione biosynthesis bifunctional protein GshAB</fullName>
    </recommendedName>
    <alternativeName>
        <fullName evidence="13">Gamma-GCS-GS</fullName>
        <shortName evidence="13">GCS-GS</shortName>
    </alternativeName>
    <domain>
        <recommendedName>
            <fullName evidence="13">Glutamate--cysteine ligase</fullName>
            <ecNumber evidence="13">6.3.2.2</ecNumber>
        </recommendedName>
        <alternativeName>
            <fullName evidence="13">Gamma-ECS</fullName>
            <shortName evidence="13">GCS</shortName>
        </alternativeName>
        <alternativeName>
            <fullName evidence="13">Gamma-glutamylcysteine synthetase</fullName>
        </alternativeName>
    </domain>
    <domain>
        <recommendedName>
            <fullName evidence="13">Glutathione synthetase</fullName>
            <ecNumber evidence="13">6.3.2.3</ecNumber>
        </recommendedName>
        <alternativeName>
            <fullName evidence="13">GSH synthetase</fullName>
            <shortName evidence="13">GS</shortName>
            <shortName evidence="13">GSH-S</shortName>
            <shortName evidence="13">GSHase</shortName>
        </alternativeName>
        <alternativeName>
            <fullName evidence="13">Glutathione synthase</fullName>
        </alternativeName>
    </domain>
</protein>
<evidence type="ECO:0000259" key="14">
    <source>
        <dbReference type="PROSITE" id="PS50975"/>
    </source>
</evidence>
<dbReference type="InterPro" id="IPR011761">
    <property type="entry name" value="ATP-grasp"/>
</dbReference>
<dbReference type="Gene3D" id="3.30.1490.20">
    <property type="entry name" value="ATP-grasp fold, A domain"/>
    <property type="match status" value="1"/>
</dbReference>
<evidence type="ECO:0000256" key="6">
    <source>
        <dbReference type="ARBA" id="ARBA00022723"/>
    </source>
</evidence>
<dbReference type="NCBIfam" id="TIGR01435">
    <property type="entry name" value="glu_cys_lig_rel"/>
    <property type="match status" value="1"/>
</dbReference>
<comment type="catalytic activity">
    <reaction evidence="13">
        <text>gamma-L-glutamyl-L-cysteine + glycine + ATP = glutathione + ADP + phosphate + H(+)</text>
        <dbReference type="Rhea" id="RHEA:13557"/>
        <dbReference type="ChEBI" id="CHEBI:15378"/>
        <dbReference type="ChEBI" id="CHEBI:30616"/>
        <dbReference type="ChEBI" id="CHEBI:43474"/>
        <dbReference type="ChEBI" id="CHEBI:57305"/>
        <dbReference type="ChEBI" id="CHEBI:57925"/>
        <dbReference type="ChEBI" id="CHEBI:58173"/>
        <dbReference type="ChEBI" id="CHEBI:456216"/>
        <dbReference type="EC" id="6.3.2.3"/>
    </reaction>
</comment>
<dbReference type="EC" id="6.3.2.3" evidence="13"/>
<keyword evidence="11 13" id="KW-0511">Multifunctional enzyme</keyword>
<dbReference type="InterPro" id="IPR006335">
    <property type="entry name" value="Glut_biosynth"/>
</dbReference>
<evidence type="ECO:0000256" key="10">
    <source>
        <dbReference type="ARBA" id="ARBA00023211"/>
    </source>
</evidence>
<dbReference type="Pfam" id="PF18419">
    <property type="entry name" value="ATP-grasp_6"/>
    <property type="match status" value="1"/>
</dbReference>
<evidence type="ECO:0000256" key="2">
    <source>
        <dbReference type="ARBA" id="ARBA00001946"/>
    </source>
</evidence>
<comment type="caution">
    <text evidence="15">The sequence shown here is derived from an EMBL/GenBank/DDBJ whole genome shotgun (WGS) entry which is preliminary data.</text>
</comment>
<dbReference type="PANTHER" id="PTHR38761">
    <property type="entry name" value="GLUTAMATE--CYSTEINE LIGASE"/>
    <property type="match status" value="1"/>
</dbReference>
<dbReference type="GO" id="GO:0004363">
    <property type="term" value="F:glutathione synthase activity"/>
    <property type="evidence" value="ECO:0007669"/>
    <property type="project" value="UniProtKB-EC"/>
</dbReference>
<comment type="pathway">
    <text evidence="13">Sulfur metabolism; glutathione biosynthesis; glutathione from L-cysteine and L-glutamate: step 2/2.</text>
</comment>
<dbReference type="RefSeq" id="WP_186843255.1">
    <property type="nucleotide sequence ID" value="NZ_WJBC01000026.1"/>
</dbReference>
<comment type="cofactor">
    <cofactor evidence="1">
        <name>Mn(2+)</name>
        <dbReference type="ChEBI" id="CHEBI:29035"/>
    </cofactor>
</comment>
<keyword evidence="4 13" id="KW-0436">Ligase</keyword>
<evidence type="ECO:0000256" key="5">
    <source>
        <dbReference type="ARBA" id="ARBA00022684"/>
    </source>
</evidence>
<dbReference type="GO" id="GO:0004357">
    <property type="term" value="F:glutamate-cysteine ligase activity"/>
    <property type="evidence" value="ECO:0007669"/>
    <property type="project" value="UniProtKB-EC"/>
</dbReference>
<name>A0ABR6WXT6_9FIRM</name>
<evidence type="ECO:0000256" key="13">
    <source>
        <dbReference type="HAMAP-Rule" id="MF_00782"/>
    </source>
</evidence>
<evidence type="ECO:0000256" key="8">
    <source>
        <dbReference type="ARBA" id="ARBA00022840"/>
    </source>
</evidence>
<evidence type="ECO:0000313" key="16">
    <source>
        <dbReference type="Proteomes" id="UP000603234"/>
    </source>
</evidence>
<keyword evidence="16" id="KW-1185">Reference proteome</keyword>
<dbReference type="NCBIfam" id="NF002688">
    <property type="entry name" value="PRK02471.1"/>
    <property type="match status" value="1"/>
</dbReference>
<keyword evidence="10" id="KW-0464">Manganese</keyword>
<keyword evidence="8 13" id="KW-0067">ATP-binding</keyword>
<dbReference type="EMBL" id="WJBC01000026">
    <property type="protein sequence ID" value="MBC3805365.1"/>
    <property type="molecule type" value="Genomic_DNA"/>
</dbReference>
<reference evidence="15 16" key="1">
    <citation type="journal article" date="2020" name="mSystems">
        <title>Defining Genomic and Predicted Metabolic Features of the Acetobacterium Genus.</title>
        <authorList>
            <person name="Ross D.E."/>
            <person name="Marshall C.W."/>
            <person name="Gulliver D."/>
            <person name="May H.D."/>
            <person name="Norman R.S."/>
        </authorList>
    </citation>
    <scope>NUCLEOTIDE SEQUENCE [LARGE SCALE GENOMIC DNA]</scope>
    <source>
        <strain evidence="15 16">DSM 8238</strain>
    </source>
</reference>
<evidence type="ECO:0000256" key="1">
    <source>
        <dbReference type="ARBA" id="ARBA00001936"/>
    </source>
</evidence>
<accession>A0ABR6WXT6</accession>
<comment type="similarity">
    <text evidence="13">In the N-terminal section; belongs to the glutamate--cysteine ligase type 1 family. Type 2 subfamily.</text>
</comment>
<dbReference type="Gene3D" id="3.30.470.20">
    <property type="entry name" value="ATP-grasp fold, B domain"/>
    <property type="match status" value="2"/>
</dbReference>
<keyword evidence="7 13" id="KW-0547">Nucleotide-binding</keyword>
<evidence type="ECO:0000256" key="4">
    <source>
        <dbReference type="ARBA" id="ARBA00022598"/>
    </source>
</evidence>
<keyword evidence="9" id="KW-0460">Magnesium</keyword>
<dbReference type="PANTHER" id="PTHR38761:SF1">
    <property type="entry name" value="GLUTAMATE--CYSTEINE LIGASE"/>
    <property type="match status" value="1"/>
</dbReference>
<sequence length="772" mass="87583">MIEILKNKMTPERILSAGVGLEREGLRVTPQGKLALTPHPSIFGDKLGNPYITTDFSESQVEIITPVFDSVDDAYHFLEALTDIVINEINENNELYWPYSMPCDIPEDEDIPIAEYQGEEGKKARAYREKLIKKYGGKRQLISGIHYNFSFSDDVLETLFRESGGELSYRDFKDKIYLKVLRNFLRYRWLIVFLLGCTPGLHGSYIEKCLACMEEVDSSETFLSQDGTSARNGSCSGYKNEIDLYPSYASVDEFIASIEEYIKRGDISEAKELYAQIRLKPKKFNDVLGSLKADGIQYLEIRTIDLNVFDKCGIAKVDLEFLNIFMLFLLLEGEESFDTWQQEALINEVKVAEHGLKADLELLDHRHWTLKTAWAEDILEKIAEINEYLDLKQDHCIEVMQNRLRNPQTTYAERLKQLMTEKGYLNANLELANEYRTDSVSRRYCLKGFEQWELSTQILIKEAITRGIKVTPMDAADNIIALEKDGHKEYVKQATKTSADTYITPLLMENKVVTKMILKENGIPVPAGEEFFSVDEARLKLPNYVGKKVVIKPKSTNFGLGICIYDRGGTIEELLEGARIAFAYDHTILIEAYVAGLEYRFLTMGDEVVAVLHRRAANVVGDGIHTVQALIDKKNEHPYRGDGYTSPLKKIKLDDQAQLFLKQQGISASTVPRPGELVYLRGNSNISTGGDSIDYTDKMHPRFSEIAMKAVRAFGAKFCGVDIIIEDYSNPESAFGIIELNFNPAIMMQAYPFEGKERRLGYNILKTIGLAD</sequence>
<dbReference type="InterPro" id="IPR014746">
    <property type="entry name" value="Gln_synth/guanido_kin_cat_dom"/>
</dbReference>
<dbReference type="Pfam" id="PF04262">
    <property type="entry name" value="Glu_cys_ligase"/>
    <property type="match status" value="1"/>
</dbReference>
<evidence type="ECO:0000256" key="12">
    <source>
        <dbReference type="ARBA" id="ARBA00048819"/>
    </source>
</evidence>
<dbReference type="Gene3D" id="3.30.590.20">
    <property type="match status" value="1"/>
</dbReference>
<evidence type="ECO:0000256" key="11">
    <source>
        <dbReference type="ARBA" id="ARBA00023268"/>
    </source>
</evidence>
<dbReference type="InterPro" id="IPR006334">
    <property type="entry name" value="Glut_cys_ligase"/>
</dbReference>
<evidence type="ECO:0000256" key="3">
    <source>
        <dbReference type="ARBA" id="ARBA00005006"/>
    </source>
</evidence>
<dbReference type="Proteomes" id="UP000603234">
    <property type="component" value="Unassembled WGS sequence"/>
</dbReference>
<comment type="function">
    <text evidence="13">Synthesizes glutathione from L-glutamate and L-cysteine via gamma-L-glutamyl-L-cysteine.</text>
</comment>
<comment type="pathway">
    <text evidence="3 13">Sulfur metabolism; glutathione biosynthesis; glutathione from L-cysteine and L-glutamate: step 1/2.</text>
</comment>
<feature type="region of interest" description="Glutamate--cysteine ligase" evidence="13">
    <location>
        <begin position="1"/>
        <end position="352"/>
    </location>
</feature>
<evidence type="ECO:0000256" key="9">
    <source>
        <dbReference type="ARBA" id="ARBA00022842"/>
    </source>
</evidence>
<dbReference type="InterPro" id="IPR013815">
    <property type="entry name" value="ATP_grasp_subdomain_1"/>
</dbReference>
<dbReference type="SUPFAM" id="SSF56059">
    <property type="entry name" value="Glutathione synthetase ATP-binding domain-like"/>
    <property type="match status" value="1"/>
</dbReference>
<feature type="domain" description="ATP-grasp" evidence="14">
    <location>
        <begin position="515"/>
        <end position="769"/>
    </location>
</feature>
<dbReference type="SUPFAM" id="SSF55931">
    <property type="entry name" value="Glutamine synthetase/guanido kinase"/>
    <property type="match status" value="1"/>
</dbReference>